<reference evidence="1 2" key="1">
    <citation type="submission" date="2019-02" db="EMBL/GenBank/DDBJ databases">
        <title>Genome sequencing of the rare red list fungi Antrodiella citrinella (Flaviporus citrinellus).</title>
        <authorList>
            <person name="Buettner E."/>
            <person name="Kellner H."/>
        </authorList>
    </citation>
    <scope>NUCLEOTIDE SEQUENCE [LARGE SCALE GENOMIC DNA]</scope>
    <source>
        <strain evidence="1 2">DSM 108506</strain>
    </source>
</reference>
<gene>
    <name evidence="1" type="ORF">EUX98_g7232</name>
</gene>
<proteinExistence type="predicted"/>
<keyword evidence="2" id="KW-1185">Reference proteome</keyword>
<sequence length="512" mass="57757">MSASNTGPRLPWDILSAISCSYFDSKTLLPYIRTCRTLYHSGIPHLLAAIPYRHRDLPTLNSFCNFVLDNERRPLFLREIHLGCPKADALSKDASPIYDLLVRVLELAKHINVLHILQADLLLRMAPCLKPVLSSFKKLTSIHLSDAHKRTQKVCATLFSPVTSASITYTDTFMASADLESDPTLLLQNFTDTLQNVSISAANVVDFDWPFQDILFPHVTSLSVRTAEYPCAWLFFMLAFPNVVSATFDDQEEPQDDDFDQFYTTRESKLFFANGCWSNGLDYLSAGIIAVYVAGIQTHVREWSCPGGLHKDNLGYFHTLAPVLQPSSIKLRITAEFLCENGADIFQNLQLTKLHLSVDLCEAHPCDTTAYVLDQLVSCFRRSMPLLKSLCLHLCHTHQWKSAGPTVASGSRSNVTPNAYDIYKPSRATEQLLKEEDHSVREYLDSMDMDAFMLHLSDAIPALEEIRIVMQHLYTDKVDRTCFSRVVQKEGEPADMRRVDGEDAKCSDVWFG</sequence>
<dbReference type="OrthoDB" id="2750083at2759"/>
<evidence type="ECO:0000313" key="2">
    <source>
        <dbReference type="Proteomes" id="UP000308730"/>
    </source>
</evidence>
<organism evidence="1 2">
    <name type="scientific">Antrodiella citrinella</name>
    <dbReference type="NCBI Taxonomy" id="2447956"/>
    <lineage>
        <taxon>Eukaryota</taxon>
        <taxon>Fungi</taxon>
        <taxon>Dikarya</taxon>
        <taxon>Basidiomycota</taxon>
        <taxon>Agaricomycotina</taxon>
        <taxon>Agaricomycetes</taxon>
        <taxon>Polyporales</taxon>
        <taxon>Steccherinaceae</taxon>
        <taxon>Antrodiella</taxon>
    </lineage>
</organism>
<comment type="caution">
    <text evidence="1">The sequence shown here is derived from an EMBL/GenBank/DDBJ whole genome shotgun (WGS) entry which is preliminary data.</text>
</comment>
<evidence type="ECO:0000313" key="1">
    <source>
        <dbReference type="EMBL" id="THH26958.1"/>
    </source>
</evidence>
<name>A0A4S4MP06_9APHY</name>
<accession>A0A4S4MP06</accession>
<dbReference type="AlphaFoldDB" id="A0A4S4MP06"/>
<protein>
    <recommendedName>
        <fullName evidence="3">F-box domain-containing protein</fullName>
    </recommendedName>
</protein>
<dbReference type="Proteomes" id="UP000308730">
    <property type="component" value="Unassembled WGS sequence"/>
</dbReference>
<dbReference type="EMBL" id="SGPM01000293">
    <property type="protein sequence ID" value="THH26958.1"/>
    <property type="molecule type" value="Genomic_DNA"/>
</dbReference>
<evidence type="ECO:0008006" key="3">
    <source>
        <dbReference type="Google" id="ProtNLM"/>
    </source>
</evidence>